<evidence type="ECO:0000256" key="6">
    <source>
        <dbReference type="ARBA" id="ARBA00023033"/>
    </source>
</evidence>
<dbReference type="EMBL" id="MU864505">
    <property type="protein sequence ID" value="KAK4184099.1"/>
    <property type="molecule type" value="Genomic_DNA"/>
</dbReference>
<dbReference type="InterPro" id="IPR001128">
    <property type="entry name" value="Cyt_P450"/>
</dbReference>
<dbReference type="AlphaFoldDB" id="A0AAN6WL88"/>
<organism evidence="8 9">
    <name type="scientific">Podospora australis</name>
    <dbReference type="NCBI Taxonomy" id="1536484"/>
    <lineage>
        <taxon>Eukaryota</taxon>
        <taxon>Fungi</taxon>
        <taxon>Dikarya</taxon>
        <taxon>Ascomycota</taxon>
        <taxon>Pezizomycotina</taxon>
        <taxon>Sordariomycetes</taxon>
        <taxon>Sordariomycetidae</taxon>
        <taxon>Sordariales</taxon>
        <taxon>Podosporaceae</taxon>
        <taxon>Podospora</taxon>
    </lineage>
</organism>
<protein>
    <submittedName>
        <fullName evidence="8">Cytochrome P450</fullName>
    </submittedName>
</protein>
<proteinExistence type="inferred from homology"/>
<dbReference type="Proteomes" id="UP001302126">
    <property type="component" value="Unassembled WGS sequence"/>
</dbReference>
<dbReference type="Pfam" id="PF00067">
    <property type="entry name" value="p450"/>
    <property type="match status" value="1"/>
</dbReference>
<dbReference type="Gene3D" id="1.10.630.10">
    <property type="entry name" value="Cytochrome P450"/>
    <property type="match status" value="1"/>
</dbReference>
<keyword evidence="9" id="KW-1185">Reference proteome</keyword>
<evidence type="ECO:0000313" key="9">
    <source>
        <dbReference type="Proteomes" id="UP001302126"/>
    </source>
</evidence>
<dbReference type="PANTHER" id="PTHR24305:SF222">
    <property type="entry name" value="CYTOCHROME P450 MONOOXYGENASE STCS"/>
    <property type="match status" value="1"/>
</dbReference>
<sequence>MLNLLIATTLTVILTYLYSRLPFKRFKQYAALPQIPNSLFAGHLLKIREYMRHAPANAHPDEILRKMHEDVGRPPLMLLDLRPLNKPVVVIANHGIAEQLSKSSAPCPYKHRSLNTTLSDLEPLLGSSSMMSAEGRPWTELRKTYGRGFDREFLLTLVGSMAVCVTLWFTGDLDLEGEFEPGDDSELALMNTATDLAFDVFGVCVLGVRLNAGCHHPDYRDETGLVGAFQETLRGCTEGSSWLPLPLLRAKEQPTTSLDTILKSIILKSWAGKTDHHDPHPLLEYTEKSILSLILDDHFPPSPSRKDTPIPEDLLNATCEQLKTFLFAAHDTIPNAISWLLYELYRTPRALKAVREELDRVLGVDEWNEPITGEERLVKDPVAIYRMPYISAVVKESLRLHTSSGAGRYFPPGSGVIVRGDDGREFCLDAAVVYTCTDLIHRDRTVYGDTADQFLPERWLEDHAIPESAWRPFERGARSCIAEEFTMQLLTTVVALVARTYDLEKVGLGKPLRHGDGRAMVGDNGQVIGEWIYATRTINGAAKPVDGMMMNVQWVPPYDPAR</sequence>
<evidence type="ECO:0000256" key="3">
    <source>
        <dbReference type="ARBA" id="ARBA00022617"/>
    </source>
</evidence>
<reference evidence="8" key="2">
    <citation type="submission" date="2023-05" db="EMBL/GenBank/DDBJ databases">
        <authorList>
            <consortium name="Lawrence Berkeley National Laboratory"/>
            <person name="Steindorff A."/>
            <person name="Hensen N."/>
            <person name="Bonometti L."/>
            <person name="Westerberg I."/>
            <person name="Brannstrom I.O."/>
            <person name="Guillou S."/>
            <person name="Cros-Aarteil S."/>
            <person name="Calhoun S."/>
            <person name="Haridas S."/>
            <person name="Kuo A."/>
            <person name="Mondo S."/>
            <person name="Pangilinan J."/>
            <person name="Riley R."/>
            <person name="Labutti K."/>
            <person name="Andreopoulos B."/>
            <person name="Lipzen A."/>
            <person name="Chen C."/>
            <person name="Yanf M."/>
            <person name="Daum C."/>
            <person name="Ng V."/>
            <person name="Clum A."/>
            <person name="Ohm R."/>
            <person name="Martin F."/>
            <person name="Silar P."/>
            <person name="Natvig D."/>
            <person name="Lalanne C."/>
            <person name="Gautier V."/>
            <person name="Ament-Velasquez S.L."/>
            <person name="Kruys A."/>
            <person name="Hutchinson M.I."/>
            <person name="Powell A.J."/>
            <person name="Barry K."/>
            <person name="Miller A.N."/>
            <person name="Grigoriev I.V."/>
            <person name="Debuchy R."/>
            <person name="Gladieux P."/>
            <person name="Thoren M.H."/>
            <person name="Johannesson H."/>
        </authorList>
    </citation>
    <scope>NUCLEOTIDE SEQUENCE</scope>
    <source>
        <strain evidence="8">PSN309</strain>
    </source>
</reference>
<evidence type="ECO:0000256" key="4">
    <source>
        <dbReference type="ARBA" id="ARBA00022723"/>
    </source>
</evidence>
<evidence type="ECO:0000256" key="7">
    <source>
        <dbReference type="PIRSR" id="PIRSR602403-1"/>
    </source>
</evidence>
<dbReference type="PANTHER" id="PTHR24305">
    <property type="entry name" value="CYTOCHROME P450"/>
    <property type="match status" value="1"/>
</dbReference>
<evidence type="ECO:0000256" key="2">
    <source>
        <dbReference type="ARBA" id="ARBA00010617"/>
    </source>
</evidence>
<comment type="similarity">
    <text evidence="2">Belongs to the cytochrome P450 family.</text>
</comment>
<dbReference type="InterPro" id="IPR002403">
    <property type="entry name" value="Cyt_P450_E_grp-IV"/>
</dbReference>
<dbReference type="PRINTS" id="PR00385">
    <property type="entry name" value="P450"/>
</dbReference>
<reference evidence="8" key="1">
    <citation type="journal article" date="2023" name="Mol. Phylogenet. Evol.">
        <title>Genome-scale phylogeny and comparative genomics of the fungal order Sordariales.</title>
        <authorList>
            <person name="Hensen N."/>
            <person name="Bonometti L."/>
            <person name="Westerberg I."/>
            <person name="Brannstrom I.O."/>
            <person name="Guillou S."/>
            <person name="Cros-Aarteil S."/>
            <person name="Calhoun S."/>
            <person name="Haridas S."/>
            <person name="Kuo A."/>
            <person name="Mondo S."/>
            <person name="Pangilinan J."/>
            <person name="Riley R."/>
            <person name="LaButti K."/>
            <person name="Andreopoulos B."/>
            <person name="Lipzen A."/>
            <person name="Chen C."/>
            <person name="Yan M."/>
            <person name="Daum C."/>
            <person name="Ng V."/>
            <person name="Clum A."/>
            <person name="Steindorff A."/>
            <person name="Ohm R.A."/>
            <person name="Martin F."/>
            <person name="Silar P."/>
            <person name="Natvig D.O."/>
            <person name="Lalanne C."/>
            <person name="Gautier V."/>
            <person name="Ament-Velasquez S.L."/>
            <person name="Kruys A."/>
            <person name="Hutchinson M.I."/>
            <person name="Powell A.J."/>
            <person name="Barry K."/>
            <person name="Miller A.N."/>
            <person name="Grigoriev I.V."/>
            <person name="Debuchy R."/>
            <person name="Gladieux P."/>
            <person name="Hiltunen Thoren M."/>
            <person name="Johannesson H."/>
        </authorList>
    </citation>
    <scope>NUCLEOTIDE SEQUENCE</scope>
    <source>
        <strain evidence="8">PSN309</strain>
    </source>
</reference>
<evidence type="ECO:0000256" key="5">
    <source>
        <dbReference type="ARBA" id="ARBA00023004"/>
    </source>
</evidence>
<keyword evidence="5 7" id="KW-0408">Iron</keyword>
<dbReference type="GO" id="GO:0020037">
    <property type="term" value="F:heme binding"/>
    <property type="evidence" value="ECO:0007669"/>
    <property type="project" value="InterPro"/>
</dbReference>
<evidence type="ECO:0000256" key="1">
    <source>
        <dbReference type="ARBA" id="ARBA00001971"/>
    </source>
</evidence>
<keyword evidence="3 7" id="KW-0349">Heme</keyword>
<dbReference type="PRINTS" id="PR00465">
    <property type="entry name" value="EP450IV"/>
</dbReference>
<name>A0AAN6WL88_9PEZI</name>
<dbReference type="SUPFAM" id="SSF48264">
    <property type="entry name" value="Cytochrome P450"/>
    <property type="match status" value="1"/>
</dbReference>
<dbReference type="GO" id="GO:0004497">
    <property type="term" value="F:monooxygenase activity"/>
    <property type="evidence" value="ECO:0007669"/>
    <property type="project" value="UniProtKB-KW"/>
</dbReference>
<dbReference type="GO" id="GO:0016705">
    <property type="term" value="F:oxidoreductase activity, acting on paired donors, with incorporation or reduction of molecular oxygen"/>
    <property type="evidence" value="ECO:0007669"/>
    <property type="project" value="InterPro"/>
</dbReference>
<feature type="binding site" description="axial binding residue" evidence="7">
    <location>
        <position position="480"/>
    </location>
    <ligand>
        <name>heme</name>
        <dbReference type="ChEBI" id="CHEBI:30413"/>
    </ligand>
    <ligandPart>
        <name>Fe</name>
        <dbReference type="ChEBI" id="CHEBI:18248"/>
    </ligandPart>
</feature>
<dbReference type="InterPro" id="IPR050121">
    <property type="entry name" value="Cytochrome_P450_monoxygenase"/>
</dbReference>
<gene>
    <name evidence="8" type="ORF">QBC35DRAFT_455614</name>
</gene>
<keyword evidence="6" id="KW-0560">Oxidoreductase</keyword>
<comment type="cofactor">
    <cofactor evidence="1 7">
        <name>heme</name>
        <dbReference type="ChEBI" id="CHEBI:30413"/>
    </cofactor>
</comment>
<keyword evidence="4 7" id="KW-0479">Metal-binding</keyword>
<dbReference type="InterPro" id="IPR036396">
    <property type="entry name" value="Cyt_P450_sf"/>
</dbReference>
<comment type="caution">
    <text evidence="8">The sequence shown here is derived from an EMBL/GenBank/DDBJ whole genome shotgun (WGS) entry which is preliminary data.</text>
</comment>
<evidence type="ECO:0000313" key="8">
    <source>
        <dbReference type="EMBL" id="KAK4184099.1"/>
    </source>
</evidence>
<keyword evidence="6" id="KW-0503">Monooxygenase</keyword>
<dbReference type="GO" id="GO:0005506">
    <property type="term" value="F:iron ion binding"/>
    <property type="evidence" value="ECO:0007669"/>
    <property type="project" value="InterPro"/>
</dbReference>
<accession>A0AAN6WL88</accession>